<reference evidence="1 2" key="1">
    <citation type="submission" date="2024-07" db="EMBL/GenBank/DDBJ databases">
        <title>Genomic Encyclopedia of Type Strains, Phase V (KMG-V): Genome sequencing to study the core and pangenomes of soil and plant-associated prokaryotes.</title>
        <authorList>
            <person name="Whitman W."/>
        </authorList>
    </citation>
    <scope>NUCLEOTIDE SEQUENCE [LARGE SCALE GENOMIC DNA]</scope>
    <source>
        <strain evidence="1 2">USDA 415</strain>
    </source>
</reference>
<name>A0ABV4FIX5_BRAEL</name>
<sequence length="78" mass="8635">MSDETTIQLPDPDCPVLIGWDQIGQYLGVTAETARARSNRGDFSVRKPVRWSKPIIIKAELNAALLDIAGRAKTRARD</sequence>
<dbReference type="EMBL" id="JBGBZA010000002">
    <property type="protein sequence ID" value="MEY9322833.1"/>
    <property type="molecule type" value="Genomic_DNA"/>
</dbReference>
<dbReference type="Proteomes" id="UP001565471">
    <property type="component" value="Unassembled WGS sequence"/>
</dbReference>
<gene>
    <name evidence="1" type="ORF">ABIF29_009632</name>
</gene>
<proteinExistence type="predicted"/>
<evidence type="ECO:0000313" key="1">
    <source>
        <dbReference type="EMBL" id="MEY9322833.1"/>
    </source>
</evidence>
<organism evidence="1 2">
    <name type="scientific">Bradyrhizobium elkanii</name>
    <dbReference type="NCBI Taxonomy" id="29448"/>
    <lineage>
        <taxon>Bacteria</taxon>
        <taxon>Pseudomonadati</taxon>
        <taxon>Pseudomonadota</taxon>
        <taxon>Alphaproteobacteria</taxon>
        <taxon>Hyphomicrobiales</taxon>
        <taxon>Nitrobacteraceae</taxon>
        <taxon>Bradyrhizobium</taxon>
    </lineage>
</organism>
<keyword evidence="2" id="KW-1185">Reference proteome</keyword>
<comment type="caution">
    <text evidence="1">The sequence shown here is derived from an EMBL/GenBank/DDBJ whole genome shotgun (WGS) entry which is preliminary data.</text>
</comment>
<protein>
    <recommendedName>
        <fullName evidence="3">DNA-binding protein</fullName>
    </recommendedName>
</protein>
<accession>A0ABV4FIX5</accession>
<dbReference type="RefSeq" id="WP_125459184.1">
    <property type="nucleotide sequence ID" value="NZ_CP126026.1"/>
</dbReference>
<evidence type="ECO:0008006" key="3">
    <source>
        <dbReference type="Google" id="ProtNLM"/>
    </source>
</evidence>
<evidence type="ECO:0000313" key="2">
    <source>
        <dbReference type="Proteomes" id="UP001565471"/>
    </source>
</evidence>